<dbReference type="AlphaFoldDB" id="A0AAV4N817"/>
<protein>
    <submittedName>
        <fullName evidence="1">Uncharacterized protein</fullName>
    </submittedName>
</protein>
<dbReference type="Proteomes" id="UP001054945">
    <property type="component" value="Unassembled WGS sequence"/>
</dbReference>
<dbReference type="EMBL" id="BPLR01003079">
    <property type="protein sequence ID" value="GIX80977.1"/>
    <property type="molecule type" value="Genomic_DNA"/>
</dbReference>
<comment type="caution">
    <text evidence="1">The sequence shown here is derived from an EMBL/GenBank/DDBJ whole genome shotgun (WGS) entry which is preliminary data.</text>
</comment>
<organism evidence="1 2">
    <name type="scientific">Caerostris extrusa</name>
    <name type="common">Bark spider</name>
    <name type="synonym">Caerostris bankana</name>
    <dbReference type="NCBI Taxonomy" id="172846"/>
    <lineage>
        <taxon>Eukaryota</taxon>
        <taxon>Metazoa</taxon>
        <taxon>Ecdysozoa</taxon>
        <taxon>Arthropoda</taxon>
        <taxon>Chelicerata</taxon>
        <taxon>Arachnida</taxon>
        <taxon>Araneae</taxon>
        <taxon>Araneomorphae</taxon>
        <taxon>Entelegynae</taxon>
        <taxon>Araneoidea</taxon>
        <taxon>Araneidae</taxon>
        <taxon>Caerostris</taxon>
    </lineage>
</organism>
<accession>A0AAV4N817</accession>
<proteinExistence type="predicted"/>
<keyword evidence="2" id="KW-1185">Reference proteome</keyword>
<gene>
    <name evidence="1" type="ORF">CEXT_561101</name>
</gene>
<evidence type="ECO:0000313" key="1">
    <source>
        <dbReference type="EMBL" id="GIX80977.1"/>
    </source>
</evidence>
<sequence>MSLRGRSRQNVDTAPRPHHYQDWLQHAQPGAGSGHSFKHFQLEAARTLPSLTLTASATAYCEKIITANSLSKWQRTKRHSHVKHCSRRESPIAIPHSCLNAINNVPVYTEALYSINPLMIPFVTLASPAASNGTAAIL</sequence>
<reference evidence="1 2" key="1">
    <citation type="submission" date="2021-06" db="EMBL/GenBank/DDBJ databases">
        <title>Caerostris extrusa draft genome.</title>
        <authorList>
            <person name="Kono N."/>
            <person name="Arakawa K."/>
        </authorList>
    </citation>
    <scope>NUCLEOTIDE SEQUENCE [LARGE SCALE GENOMIC DNA]</scope>
</reference>
<evidence type="ECO:0000313" key="2">
    <source>
        <dbReference type="Proteomes" id="UP001054945"/>
    </source>
</evidence>
<name>A0AAV4N817_CAEEX</name>